<evidence type="ECO:0000313" key="8">
    <source>
        <dbReference type="EMBL" id="CAD9284409.1"/>
    </source>
</evidence>
<evidence type="ECO:0000259" key="6">
    <source>
        <dbReference type="PROSITE" id="PS51886"/>
    </source>
</evidence>
<dbReference type="EMBL" id="HBGK01025695">
    <property type="protein sequence ID" value="CAD9284408.1"/>
    <property type="molecule type" value="Transcribed_RNA"/>
</dbReference>
<dbReference type="PANTHER" id="PTHR23354">
    <property type="entry name" value="NUCLEOLAR PROTEIN 7/ESTROGEN RECEPTOR COACTIVATOR-RELATED"/>
    <property type="match status" value="1"/>
</dbReference>
<reference evidence="8" key="1">
    <citation type="submission" date="2021-01" db="EMBL/GenBank/DDBJ databases">
        <authorList>
            <person name="Corre E."/>
            <person name="Pelletier E."/>
            <person name="Niang G."/>
            <person name="Scheremetjew M."/>
            <person name="Finn R."/>
            <person name="Kale V."/>
            <person name="Holt S."/>
            <person name="Cochrane G."/>
            <person name="Meng A."/>
            <person name="Brown T."/>
            <person name="Cohen L."/>
        </authorList>
    </citation>
    <scope>NUCLEOTIDE SEQUENCE</scope>
    <source>
        <strain evidence="8">CCMP 410</strain>
    </source>
</reference>
<comment type="subcellular location">
    <subcellularLocation>
        <location evidence="1">Mitochondrion</location>
    </subcellularLocation>
</comment>
<gene>
    <name evidence="7" type="ORF">GOCE00092_LOCUS13320</name>
    <name evidence="8" type="ORF">GOCE00092_LOCUS13321</name>
</gene>
<evidence type="ECO:0000256" key="5">
    <source>
        <dbReference type="SAM" id="MobiDB-lite"/>
    </source>
</evidence>
<evidence type="ECO:0000256" key="4">
    <source>
        <dbReference type="ARBA" id="ARBA00040604"/>
    </source>
</evidence>
<dbReference type="PROSITE" id="PS51886">
    <property type="entry name" value="TLDC"/>
    <property type="match status" value="1"/>
</dbReference>
<evidence type="ECO:0000256" key="2">
    <source>
        <dbReference type="ARBA" id="ARBA00009540"/>
    </source>
</evidence>
<evidence type="ECO:0000256" key="3">
    <source>
        <dbReference type="ARBA" id="ARBA00023128"/>
    </source>
</evidence>
<feature type="domain" description="TLDc" evidence="6">
    <location>
        <begin position="312"/>
        <end position="510"/>
    </location>
</feature>
<comment type="similarity">
    <text evidence="2">Belongs to the OXR1 family.</text>
</comment>
<sequence>MYPFGDDELWRLYMAYSELHDGSTSKRRVSFLSDVAMRCTVKAPSKELLQQEQEERLLLTQVVERKILPPEFGNTLEQRVFSLKVQDAYNYENGESDGCSNSNRPPTDDDDDEYTRMARLEKFFDGAARVGRKGSRMSLGVIFECCRIKDEQKEQSPQPQQEYNPMSYNQQQSRPQQQAYAKDIIILAYRLALAAAFFESARSEHEDMGRFVPQPELELDKDEYLEAMIFSLLQSARLRKIRDSPYGTIETWEEDALTQGLITQMDLFEWSETMAPLLPLSLSTMMHHVFFPDVSYPPSRTILQYPTYNQESVYVQHTTSPLLFVFASLSKSLGGTWHRLYTSASDGMSFNRLQNALLGYGGPTLILIQAVTTTSKKKKSIFGAYTSSAWKESKEFYGTSDCFLFQLLPELHVYRPKNASHNTNFMYCNSEARSRGYDQQAHGIGFGGSVHQPRLFLEESLDHCYAGSGDLTFDHGPLFVDASSDDADGLSSTTNKCHFELDQLEVWGVGGEDVVREALGDRQKARAIQDANLQKARKVDKAAFLDDFRSGLIESKAFKHRGEMRGRADACIDDDHKNSYVYEK</sequence>
<dbReference type="AlphaFoldDB" id="A0A6U5LEX8"/>
<evidence type="ECO:0000313" key="7">
    <source>
        <dbReference type="EMBL" id="CAD9284408.1"/>
    </source>
</evidence>
<dbReference type="GO" id="GO:0005739">
    <property type="term" value="C:mitochondrion"/>
    <property type="evidence" value="ECO:0007669"/>
    <property type="project" value="UniProtKB-SubCell"/>
</dbReference>
<organism evidence="8">
    <name type="scientific">Grammatophora oceanica</name>
    <dbReference type="NCBI Taxonomy" id="210454"/>
    <lineage>
        <taxon>Eukaryota</taxon>
        <taxon>Sar</taxon>
        <taxon>Stramenopiles</taxon>
        <taxon>Ochrophyta</taxon>
        <taxon>Bacillariophyta</taxon>
        <taxon>Fragilariophyceae</taxon>
        <taxon>Fragilariophycidae</taxon>
        <taxon>Rhabdonematales</taxon>
        <taxon>Grammatophoraceae</taxon>
        <taxon>Grammatophora</taxon>
    </lineage>
</organism>
<dbReference type="InterPro" id="IPR006571">
    <property type="entry name" value="TLDc_dom"/>
</dbReference>
<feature type="region of interest" description="Disordered" evidence="5">
    <location>
        <begin position="92"/>
        <end position="112"/>
    </location>
</feature>
<name>A0A6U5LEX8_9STRA</name>
<feature type="region of interest" description="Disordered" evidence="5">
    <location>
        <begin position="153"/>
        <end position="174"/>
    </location>
</feature>
<accession>A0A6U5LEX8</accession>
<dbReference type="SMART" id="SM00584">
    <property type="entry name" value="TLDc"/>
    <property type="match status" value="1"/>
</dbReference>
<dbReference type="PANTHER" id="PTHR23354:SF62">
    <property type="entry name" value="MUSTARD, ISOFORM V"/>
    <property type="match status" value="1"/>
</dbReference>
<dbReference type="Pfam" id="PF07534">
    <property type="entry name" value="TLD"/>
    <property type="match status" value="1"/>
</dbReference>
<dbReference type="EMBL" id="HBGK01025696">
    <property type="protein sequence ID" value="CAD9284409.1"/>
    <property type="molecule type" value="Transcribed_RNA"/>
</dbReference>
<protein>
    <recommendedName>
        <fullName evidence="4">Oxidation resistance protein 1</fullName>
    </recommendedName>
</protein>
<keyword evidence="3" id="KW-0496">Mitochondrion</keyword>
<evidence type="ECO:0000256" key="1">
    <source>
        <dbReference type="ARBA" id="ARBA00004173"/>
    </source>
</evidence>
<proteinExistence type="inferred from homology"/>